<evidence type="ECO:0000256" key="1">
    <source>
        <dbReference type="SAM" id="MobiDB-lite"/>
    </source>
</evidence>
<feature type="region of interest" description="Disordered" evidence="1">
    <location>
        <begin position="63"/>
        <end position="91"/>
    </location>
</feature>
<feature type="compositionally biased region" description="Basic and acidic residues" evidence="1">
    <location>
        <begin position="63"/>
        <end position="73"/>
    </location>
</feature>
<feature type="compositionally biased region" description="Acidic residues" evidence="1">
    <location>
        <begin position="74"/>
        <end position="91"/>
    </location>
</feature>
<protein>
    <submittedName>
        <fullName evidence="2">Uncharacterized protein</fullName>
    </submittedName>
</protein>
<sequence length="263" mass="29886">MAAVGRLEMLLNSLPLQRPLLQQRTPNKLKAMICCSISDTGGKGHTSKTANPKRTRQQIQDRINADLARKYPSDDEDNGGEDPLYIEEDDPNWLDEPDDGWGYKVSDIFKEDFGIKNRKKYNNDSDDDVNDIPEMDWDLQPETFAAVDVDAASWTSTVFGDPSPLVALIYERYGKKGRECYHVLRELEDAANRMWETKRLPPRLVKIHASFEEDLVGAIGIKEIPTLLFIKGQKLIHYQSAACYGIKQLSMQTKKLWASIHAT</sequence>
<dbReference type="GO" id="GO:0009570">
    <property type="term" value="C:chloroplast stroma"/>
    <property type="evidence" value="ECO:0007669"/>
    <property type="project" value="TreeGrafter"/>
</dbReference>
<evidence type="ECO:0000313" key="3">
    <source>
        <dbReference type="Proteomes" id="UP000886520"/>
    </source>
</evidence>
<evidence type="ECO:0000313" key="2">
    <source>
        <dbReference type="EMBL" id="KAI5074357.1"/>
    </source>
</evidence>
<dbReference type="AlphaFoldDB" id="A0A9D4UV17"/>
<dbReference type="InterPro" id="IPR044701">
    <property type="entry name" value="MRL7/MRL7L"/>
</dbReference>
<dbReference type="InterPro" id="IPR036249">
    <property type="entry name" value="Thioredoxin-like_sf"/>
</dbReference>
<dbReference type="PANTHER" id="PTHR34669:SF1">
    <property type="entry name" value="THIOREDOXIN-LIKE FOLD DOMAIN-CONTAINING PROTEIN MRL7L, CHLOROPLASTIC"/>
    <property type="match status" value="1"/>
</dbReference>
<dbReference type="GO" id="GO:0009658">
    <property type="term" value="P:chloroplast organization"/>
    <property type="evidence" value="ECO:0007669"/>
    <property type="project" value="InterPro"/>
</dbReference>
<accession>A0A9D4UV17</accession>
<comment type="caution">
    <text evidence="2">The sequence shown here is derived from an EMBL/GenBank/DDBJ whole genome shotgun (WGS) entry which is preliminary data.</text>
</comment>
<reference evidence="2" key="1">
    <citation type="submission" date="2021-01" db="EMBL/GenBank/DDBJ databases">
        <title>Adiantum capillus-veneris genome.</title>
        <authorList>
            <person name="Fang Y."/>
            <person name="Liao Q."/>
        </authorList>
    </citation>
    <scope>NUCLEOTIDE SEQUENCE</scope>
    <source>
        <strain evidence="2">H3</strain>
        <tissue evidence="2">Leaf</tissue>
    </source>
</reference>
<dbReference type="GO" id="GO:0006355">
    <property type="term" value="P:regulation of DNA-templated transcription"/>
    <property type="evidence" value="ECO:0007669"/>
    <property type="project" value="InterPro"/>
</dbReference>
<organism evidence="2 3">
    <name type="scientific">Adiantum capillus-veneris</name>
    <name type="common">Maidenhair fern</name>
    <dbReference type="NCBI Taxonomy" id="13818"/>
    <lineage>
        <taxon>Eukaryota</taxon>
        <taxon>Viridiplantae</taxon>
        <taxon>Streptophyta</taxon>
        <taxon>Embryophyta</taxon>
        <taxon>Tracheophyta</taxon>
        <taxon>Polypodiopsida</taxon>
        <taxon>Polypodiidae</taxon>
        <taxon>Polypodiales</taxon>
        <taxon>Pteridineae</taxon>
        <taxon>Pteridaceae</taxon>
        <taxon>Vittarioideae</taxon>
        <taxon>Adiantum</taxon>
    </lineage>
</organism>
<keyword evidence="3" id="KW-1185">Reference proteome</keyword>
<name>A0A9D4UV17_ADICA</name>
<proteinExistence type="predicted"/>
<dbReference type="Proteomes" id="UP000886520">
    <property type="component" value="Chromosome 10"/>
</dbReference>
<dbReference type="SUPFAM" id="SSF52833">
    <property type="entry name" value="Thioredoxin-like"/>
    <property type="match status" value="1"/>
</dbReference>
<dbReference type="OrthoDB" id="1920727at2759"/>
<dbReference type="EMBL" id="JABFUD020000010">
    <property type="protein sequence ID" value="KAI5074357.1"/>
    <property type="molecule type" value="Genomic_DNA"/>
</dbReference>
<gene>
    <name evidence="2" type="ORF">GOP47_0010318</name>
</gene>
<dbReference type="PANTHER" id="PTHR34669">
    <property type="entry name" value="THIOREDOXIN-LIKE FOLD DOMAIN-CONTAINING PROTEIN MRL7L, CHLOROPLASTIC"/>
    <property type="match status" value="1"/>
</dbReference>